<dbReference type="RefSeq" id="WP_132535270.1">
    <property type="nucleotide sequence ID" value="NZ_BMJO01000007.1"/>
</dbReference>
<dbReference type="InterPro" id="IPR023296">
    <property type="entry name" value="Glyco_hydro_beta-prop_sf"/>
</dbReference>
<evidence type="ECO:0000313" key="8">
    <source>
        <dbReference type="EMBL" id="TCO20568.1"/>
    </source>
</evidence>
<dbReference type="PROSITE" id="PS00609">
    <property type="entry name" value="GLYCOSYL_HYDROL_F32"/>
    <property type="match status" value="1"/>
</dbReference>
<dbReference type="AlphaFoldDB" id="A0A4R2H6D3"/>
<evidence type="ECO:0000259" key="6">
    <source>
        <dbReference type="Pfam" id="PF00251"/>
    </source>
</evidence>
<dbReference type="Proteomes" id="UP000295684">
    <property type="component" value="Unassembled WGS sequence"/>
</dbReference>
<feature type="chain" id="PRO_5020873170" evidence="5">
    <location>
        <begin position="24"/>
        <end position="503"/>
    </location>
</feature>
<dbReference type="InterPro" id="IPR013148">
    <property type="entry name" value="Glyco_hydro_32_N"/>
</dbReference>
<dbReference type="PANTHER" id="PTHR42800:SF1">
    <property type="entry name" value="EXOINULINASE INUD (AFU_ORTHOLOGUE AFUA_5G00480)"/>
    <property type="match status" value="1"/>
</dbReference>
<dbReference type="Pfam" id="PF00251">
    <property type="entry name" value="Glyco_hydro_32N"/>
    <property type="match status" value="1"/>
</dbReference>
<organism evidence="8 9">
    <name type="scientific">Pedobacter psychrotolerans</name>
    <dbReference type="NCBI Taxonomy" id="1843235"/>
    <lineage>
        <taxon>Bacteria</taxon>
        <taxon>Pseudomonadati</taxon>
        <taxon>Bacteroidota</taxon>
        <taxon>Sphingobacteriia</taxon>
        <taxon>Sphingobacteriales</taxon>
        <taxon>Sphingobacteriaceae</taxon>
        <taxon>Pedobacter</taxon>
    </lineage>
</organism>
<dbReference type="InterPro" id="IPR013320">
    <property type="entry name" value="ConA-like_dom_sf"/>
</dbReference>
<keyword evidence="5" id="KW-0732">Signal</keyword>
<feature type="signal peptide" evidence="5">
    <location>
        <begin position="1"/>
        <end position="23"/>
    </location>
</feature>
<dbReference type="PANTHER" id="PTHR42800">
    <property type="entry name" value="EXOINULINASE INUD (AFU_ORTHOLOGUE AFUA_5G00480)"/>
    <property type="match status" value="1"/>
</dbReference>
<dbReference type="InterPro" id="IPR013189">
    <property type="entry name" value="Glyco_hydro_32_C"/>
</dbReference>
<dbReference type="EMBL" id="SLWO01000008">
    <property type="protein sequence ID" value="TCO20568.1"/>
    <property type="molecule type" value="Genomic_DNA"/>
</dbReference>
<proteinExistence type="inferred from homology"/>
<dbReference type="SMART" id="SM00640">
    <property type="entry name" value="Glyco_32"/>
    <property type="match status" value="1"/>
</dbReference>
<evidence type="ECO:0000259" key="7">
    <source>
        <dbReference type="Pfam" id="PF08244"/>
    </source>
</evidence>
<reference evidence="8 9" key="1">
    <citation type="submission" date="2019-03" db="EMBL/GenBank/DDBJ databases">
        <title>Genomic Encyclopedia of Type Strains, Phase IV (KMG-IV): sequencing the most valuable type-strain genomes for metagenomic binning, comparative biology and taxonomic classification.</title>
        <authorList>
            <person name="Goeker M."/>
        </authorList>
    </citation>
    <scope>NUCLEOTIDE SEQUENCE [LARGE SCALE GENOMIC DNA]</scope>
    <source>
        <strain evidence="8 9">DSM 103236</strain>
    </source>
</reference>
<evidence type="ECO:0000313" key="9">
    <source>
        <dbReference type="Proteomes" id="UP000295684"/>
    </source>
</evidence>
<protein>
    <submittedName>
        <fullName evidence="8">Fructan beta-fructosidase</fullName>
    </submittedName>
</protein>
<keyword evidence="2 4" id="KW-0378">Hydrolase</keyword>
<name>A0A4R2H6D3_9SPHI</name>
<dbReference type="Gene3D" id="2.60.120.560">
    <property type="entry name" value="Exo-inulinase, domain 1"/>
    <property type="match status" value="1"/>
</dbReference>
<feature type="domain" description="Glycosyl hydrolase family 32 C-terminal" evidence="7">
    <location>
        <begin position="378"/>
        <end position="488"/>
    </location>
</feature>
<comment type="similarity">
    <text evidence="1 4">Belongs to the glycosyl hydrolase 32 family.</text>
</comment>
<dbReference type="OrthoDB" id="9759709at2"/>
<dbReference type="Gene3D" id="2.115.10.20">
    <property type="entry name" value="Glycosyl hydrolase domain, family 43"/>
    <property type="match status" value="1"/>
</dbReference>
<keyword evidence="3 4" id="KW-0326">Glycosidase</keyword>
<dbReference type="GO" id="GO:0005987">
    <property type="term" value="P:sucrose catabolic process"/>
    <property type="evidence" value="ECO:0007669"/>
    <property type="project" value="TreeGrafter"/>
</dbReference>
<dbReference type="CDD" id="cd18622">
    <property type="entry name" value="GH32_Inu-like"/>
    <property type="match status" value="1"/>
</dbReference>
<feature type="domain" description="Glycosyl hydrolase family 32 N-terminal" evidence="6">
    <location>
        <begin position="36"/>
        <end position="338"/>
    </location>
</feature>
<accession>A0A4R2H6D3</accession>
<comment type="caution">
    <text evidence="8">The sequence shown here is derived from an EMBL/GenBank/DDBJ whole genome shotgun (WGS) entry which is preliminary data.</text>
</comment>
<sequence>MKLKFLKPILALFLGLCATKSDAQSITEEKYRPAFHYSPQAHWMNDPNGMVYYNGVYHLFYQYYPGGTTWGPMHWGHATTRDLFHWEEKAIALYPDSLGAIFSGSAVIDKDNTAGFGKNAMVAIFTHHNQKMEDAKTGRHQYQSLAYSNDEGATWQKYKGNPVLPNPGITDFRDPKVMWYEAGKKWVMTLATKDRITFYSSPNLKDWKRESEFGANLGAHGGVWECPDLFPLKSNGKTFWVLLVSINPGGPNKGSATQYFIGNFDGKNFVPKSKAVKWIDYGTDNYAGVTWSNTGSRKIFLGWMNNWQYANQVPTKAWRGATTIPRELTLIDKNGDLFLQSLPVKEFNPLLKLVYSKKFLSASNELDLSVNFKPLKGKVKLNVSLENKGDLNIILSNSKGQKLVIGYDEKKNNYFIDRRQSGETGFEKGFAAKHVAPRIANTTQLKLSLILDEASVELFADDGLTVMTDIFFPETPLETLKIQKKPKNKSIGVSLWSIDKDEH</sequence>
<dbReference type="Pfam" id="PF08244">
    <property type="entry name" value="Glyco_hydro_32C"/>
    <property type="match status" value="1"/>
</dbReference>
<gene>
    <name evidence="8" type="ORF">EV200_1088</name>
</gene>
<evidence type="ECO:0000256" key="2">
    <source>
        <dbReference type="ARBA" id="ARBA00022801"/>
    </source>
</evidence>
<dbReference type="SUPFAM" id="SSF75005">
    <property type="entry name" value="Arabinanase/levansucrase/invertase"/>
    <property type="match status" value="1"/>
</dbReference>
<dbReference type="GO" id="GO:0005737">
    <property type="term" value="C:cytoplasm"/>
    <property type="evidence" value="ECO:0007669"/>
    <property type="project" value="TreeGrafter"/>
</dbReference>
<evidence type="ECO:0000256" key="3">
    <source>
        <dbReference type="ARBA" id="ARBA00023295"/>
    </source>
</evidence>
<dbReference type="GO" id="GO:0004575">
    <property type="term" value="F:sucrose alpha-glucosidase activity"/>
    <property type="evidence" value="ECO:0007669"/>
    <property type="project" value="TreeGrafter"/>
</dbReference>
<dbReference type="InterPro" id="IPR001362">
    <property type="entry name" value="Glyco_hydro_32"/>
</dbReference>
<evidence type="ECO:0000256" key="1">
    <source>
        <dbReference type="ARBA" id="ARBA00009902"/>
    </source>
</evidence>
<dbReference type="InterPro" id="IPR018053">
    <property type="entry name" value="Glyco_hydro_32_AS"/>
</dbReference>
<dbReference type="SUPFAM" id="SSF49899">
    <property type="entry name" value="Concanavalin A-like lectins/glucanases"/>
    <property type="match status" value="1"/>
</dbReference>
<evidence type="ECO:0000256" key="4">
    <source>
        <dbReference type="RuleBase" id="RU362110"/>
    </source>
</evidence>
<evidence type="ECO:0000256" key="5">
    <source>
        <dbReference type="SAM" id="SignalP"/>
    </source>
</evidence>